<evidence type="ECO:0000313" key="7">
    <source>
        <dbReference type="Proteomes" id="UP000279422"/>
    </source>
</evidence>
<dbReference type="FunFam" id="1.10.10.60:FF:000141">
    <property type="entry name" value="TetR family transcriptional regulator"/>
    <property type="match status" value="1"/>
</dbReference>
<organism evidence="6 7">
    <name type="scientific">Aerophobetes bacterium</name>
    <dbReference type="NCBI Taxonomy" id="2030807"/>
    <lineage>
        <taxon>Bacteria</taxon>
        <taxon>Candidatus Aerophobota</taxon>
    </lineage>
</organism>
<dbReference type="PANTHER" id="PTHR43479">
    <property type="entry name" value="ACREF/ENVCD OPERON REPRESSOR-RELATED"/>
    <property type="match status" value="1"/>
</dbReference>
<dbReference type="GO" id="GO:0003677">
    <property type="term" value="F:DNA binding"/>
    <property type="evidence" value="ECO:0007669"/>
    <property type="project" value="UniProtKB-UniRule"/>
</dbReference>
<dbReference type="InterPro" id="IPR009057">
    <property type="entry name" value="Homeodomain-like_sf"/>
</dbReference>
<dbReference type="Gene3D" id="1.10.10.60">
    <property type="entry name" value="Homeodomain-like"/>
    <property type="match status" value="1"/>
</dbReference>
<sequence>MSAKKKRRLLQGNRTDQILEAAEKLFAQKGFYSTTVGEIAEKAGIAKGTIYLYFRDKRDLFFSVLESKLDILLEKVEKGIQKSKTVSSRIKEAIGIHLKFLEENEDFFKIMQSFPEEFKRKLGERLKGGLIERQSYYVEIMDKLIQEGIEVGEIRPFDSRKLAVILMGMLHSLTVYWISRKERTSLSEDKHLIYEVFWEGVKRESP</sequence>
<dbReference type="AlphaFoldDB" id="A0A497E1X0"/>
<proteinExistence type="predicted"/>
<keyword evidence="3" id="KW-0804">Transcription</keyword>
<dbReference type="InterPro" id="IPR013570">
    <property type="entry name" value="Tscrpt_reg_YsiA_C"/>
</dbReference>
<evidence type="ECO:0000313" key="6">
    <source>
        <dbReference type="EMBL" id="RLE07580.1"/>
    </source>
</evidence>
<dbReference type="Gene3D" id="1.10.357.10">
    <property type="entry name" value="Tetracycline Repressor, domain 2"/>
    <property type="match status" value="1"/>
</dbReference>
<dbReference type="PANTHER" id="PTHR43479:SF11">
    <property type="entry name" value="ACREF_ENVCD OPERON REPRESSOR-RELATED"/>
    <property type="match status" value="1"/>
</dbReference>
<evidence type="ECO:0000259" key="5">
    <source>
        <dbReference type="PROSITE" id="PS50977"/>
    </source>
</evidence>
<dbReference type="PRINTS" id="PR00455">
    <property type="entry name" value="HTHTETR"/>
</dbReference>
<comment type="caution">
    <text evidence="6">The sequence shown here is derived from an EMBL/GenBank/DDBJ whole genome shotgun (WGS) entry which is preliminary data.</text>
</comment>
<name>A0A497E1X0_UNCAE</name>
<dbReference type="PROSITE" id="PS50977">
    <property type="entry name" value="HTH_TETR_2"/>
    <property type="match status" value="1"/>
</dbReference>
<gene>
    <name evidence="6" type="ORF">DRJ00_07855</name>
</gene>
<evidence type="ECO:0000256" key="1">
    <source>
        <dbReference type="ARBA" id="ARBA00023015"/>
    </source>
</evidence>
<dbReference type="PROSITE" id="PS01081">
    <property type="entry name" value="HTH_TETR_1"/>
    <property type="match status" value="1"/>
</dbReference>
<dbReference type="Pfam" id="PF00440">
    <property type="entry name" value="TetR_N"/>
    <property type="match status" value="1"/>
</dbReference>
<dbReference type="InterPro" id="IPR023772">
    <property type="entry name" value="DNA-bd_HTH_TetR-type_CS"/>
</dbReference>
<evidence type="ECO:0000256" key="2">
    <source>
        <dbReference type="ARBA" id="ARBA00023125"/>
    </source>
</evidence>
<reference evidence="6 7" key="1">
    <citation type="submission" date="2018-06" db="EMBL/GenBank/DDBJ databases">
        <title>Extensive metabolic versatility and redundancy in microbially diverse, dynamic hydrothermal sediments.</title>
        <authorList>
            <person name="Dombrowski N."/>
            <person name="Teske A."/>
            <person name="Baker B.J."/>
        </authorList>
    </citation>
    <scope>NUCLEOTIDE SEQUENCE [LARGE SCALE GENOMIC DNA]</scope>
    <source>
        <strain evidence="6">B47_G16</strain>
    </source>
</reference>
<dbReference type="SUPFAM" id="SSF48498">
    <property type="entry name" value="Tetracyclin repressor-like, C-terminal domain"/>
    <property type="match status" value="1"/>
</dbReference>
<accession>A0A497E1X0</accession>
<dbReference type="Pfam" id="PF08359">
    <property type="entry name" value="TetR_C_4"/>
    <property type="match status" value="1"/>
</dbReference>
<dbReference type="EMBL" id="QMPZ01000156">
    <property type="protein sequence ID" value="RLE07580.1"/>
    <property type="molecule type" value="Genomic_DNA"/>
</dbReference>
<feature type="DNA-binding region" description="H-T-H motif" evidence="4">
    <location>
        <begin position="35"/>
        <end position="54"/>
    </location>
</feature>
<feature type="domain" description="HTH tetR-type" evidence="5">
    <location>
        <begin position="12"/>
        <end position="72"/>
    </location>
</feature>
<evidence type="ECO:0000256" key="4">
    <source>
        <dbReference type="PROSITE-ProRule" id="PRU00335"/>
    </source>
</evidence>
<dbReference type="InterPro" id="IPR001647">
    <property type="entry name" value="HTH_TetR"/>
</dbReference>
<dbReference type="SUPFAM" id="SSF46689">
    <property type="entry name" value="Homeodomain-like"/>
    <property type="match status" value="1"/>
</dbReference>
<keyword evidence="2 4" id="KW-0238">DNA-binding</keyword>
<dbReference type="InterPro" id="IPR050624">
    <property type="entry name" value="HTH-type_Tx_Regulator"/>
</dbReference>
<dbReference type="Proteomes" id="UP000279422">
    <property type="component" value="Unassembled WGS sequence"/>
</dbReference>
<protein>
    <recommendedName>
        <fullName evidence="5">HTH tetR-type domain-containing protein</fullName>
    </recommendedName>
</protein>
<evidence type="ECO:0000256" key="3">
    <source>
        <dbReference type="ARBA" id="ARBA00023163"/>
    </source>
</evidence>
<keyword evidence="1" id="KW-0805">Transcription regulation</keyword>
<dbReference type="InterPro" id="IPR036271">
    <property type="entry name" value="Tet_transcr_reg_TetR-rel_C_sf"/>
</dbReference>